<dbReference type="SUPFAM" id="SSF55486">
    <property type="entry name" value="Metalloproteases ('zincins'), catalytic domain"/>
    <property type="match status" value="1"/>
</dbReference>
<dbReference type="GO" id="GO:0006364">
    <property type="term" value="P:rRNA processing"/>
    <property type="evidence" value="ECO:0007669"/>
    <property type="project" value="UniProtKB-UniRule"/>
</dbReference>
<dbReference type="HAMAP" id="MF_00009">
    <property type="entry name" value="Endoribonucl_YbeY"/>
    <property type="match status" value="1"/>
</dbReference>
<dbReference type="GO" id="GO:0005737">
    <property type="term" value="C:cytoplasm"/>
    <property type="evidence" value="ECO:0007669"/>
    <property type="project" value="UniProtKB-SubCell"/>
</dbReference>
<dbReference type="GO" id="GO:0004222">
    <property type="term" value="F:metalloendopeptidase activity"/>
    <property type="evidence" value="ECO:0007669"/>
    <property type="project" value="InterPro"/>
</dbReference>
<dbReference type="Gene3D" id="3.40.390.30">
    <property type="entry name" value="Metalloproteases ('zincins'), catalytic domain"/>
    <property type="match status" value="1"/>
</dbReference>
<keyword evidence="5 7" id="KW-0378">Hydrolase</keyword>
<dbReference type="InterPro" id="IPR020549">
    <property type="entry name" value="YbeY_CS"/>
</dbReference>
<sequence>MAQRKPARPPLVDCLIEDHRWEAAGLEALAEAACAAALRGVGLDPAGFEISLLGCSDARIADLNADFRGKPKPTNVLSWPSEERGADRPGARPASPRRDSMGPTELGDVAIAWETCTREAEAGGRTTADHVTHLLVHGTLHLLGYDHETDADAALMEGLETEILGKMGVADPYAATEAAPEGDDGRRV</sequence>
<dbReference type="Proteomes" id="UP000240624">
    <property type="component" value="Unassembled WGS sequence"/>
</dbReference>
<dbReference type="OrthoDB" id="9807740at2"/>
<evidence type="ECO:0000256" key="7">
    <source>
        <dbReference type="HAMAP-Rule" id="MF_00009"/>
    </source>
</evidence>
<evidence type="ECO:0000256" key="5">
    <source>
        <dbReference type="ARBA" id="ARBA00022801"/>
    </source>
</evidence>
<dbReference type="InterPro" id="IPR023091">
    <property type="entry name" value="MetalPrtase_cat_dom_sf_prd"/>
</dbReference>
<dbReference type="Pfam" id="PF02130">
    <property type="entry name" value="YbeY"/>
    <property type="match status" value="1"/>
</dbReference>
<dbReference type="NCBIfam" id="TIGR00043">
    <property type="entry name" value="rRNA maturation RNase YbeY"/>
    <property type="match status" value="1"/>
</dbReference>
<keyword evidence="7" id="KW-0690">Ribosome biogenesis</keyword>
<comment type="subcellular location">
    <subcellularLocation>
        <location evidence="7">Cytoplasm</location>
    </subcellularLocation>
</comment>
<keyword evidence="12" id="KW-1185">Reference proteome</keyword>
<comment type="function">
    <text evidence="7">Single strand-specific metallo-endoribonuclease involved in late-stage 70S ribosome quality control and in maturation of the 3' terminus of the 16S rRNA.</text>
</comment>
<feature type="binding site" evidence="7">
    <location>
        <position position="141"/>
    </location>
    <ligand>
        <name>Zn(2+)</name>
        <dbReference type="ChEBI" id="CHEBI:29105"/>
        <note>catalytic</note>
    </ligand>
</feature>
<proteinExistence type="inferred from homology"/>
<dbReference type="GO" id="GO:0004521">
    <property type="term" value="F:RNA endonuclease activity"/>
    <property type="evidence" value="ECO:0007669"/>
    <property type="project" value="UniProtKB-UniRule"/>
</dbReference>
<keyword evidence="7" id="KW-0963">Cytoplasm</keyword>
<dbReference type="AlphaFoldDB" id="A0A1X6ZQE7"/>
<evidence type="ECO:0000256" key="3">
    <source>
        <dbReference type="ARBA" id="ARBA00022723"/>
    </source>
</evidence>
<keyword evidence="2 7" id="KW-0540">Nuclease</keyword>
<evidence type="ECO:0000313" key="12">
    <source>
        <dbReference type="Proteomes" id="UP000240624"/>
    </source>
</evidence>
<dbReference type="PROSITE" id="PS01306">
    <property type="entry name" value="UPF0054"/>
    <property type="match status" value="1"/>
</dbReference>
<feature type="compositionally biased region" description="Basic and acidic residues" evidence="8">
    <location>
        <begin position="81"/>
        <end position="100"/>
    </location>
</feature>
<evidence type="ECO:0000256" key="2">
    <source>
        <dbReference type="ARBA" id="ARBA00022722"/>
    </source>
</evidence>
<comment type="similarity">
    <text evidence="1 7">Belongs to the endoribonuclease YbeY family.</text>
</comment>
<protein>
    <recommendedName>
        <fullName evidence="7">Endoribonuclease YbeY</fullName>
        <ecNumber evidence="7">3.1.-.-</ecNumber>
    </recommendedName>
</protein>
<evidence type="ECO:0000313" key="9">
    <source>
        <dbReference type="EMBL" id="PSK84137.1"/>
    </source>
</evidence>
<keyword evidence="6 7" id="KW-0862">Zinc</keyword>
<feature type="region of interest" description="Disordered" evidence="8">
    <location>
        <begin position="71"/>
        <end position="105"/>
    </location>
</feature>
<organism evidence="10 11">
    <name type="scientific">Limimaricola soesokkakensis</name>
    <dbReference type="NCBI Taxonomy" id="1343159"/>
    <lineage>
        <taxon>Bacteria</taxon>
        <taxon>Pseudomonadati</taxon>
        <taxon>Pseudomonadota</taxon>
        <taxon>Alphaproteobacteria</taxon>
        <taxon>Rhodobacterales</taxon>
        <taxon>Paracoccaceae</taxon>
        <taxon>Limimaricola</taxon>
    </lineage>
</organism>
<evidence type="ECO:0000313" key="11">
    <source>
        <dbReference type="Proteomes" id="UP000193495"/>
    </source>
</evidence>
<reference evidence="10 11" key="1">
    <citation type="submission" date="2017-03" db="EMBL/GenBank/DDBJ databases">
        <authorList>
            <person name="Afonso C.L."/>
            <person name="Miller P.J."/>
            <person name="Scott M.A."/>
            <person name="Spackman E."/>
            <person name="Goraichik I."/>
            <person name="Dimitrov K.M."/>
            <person name="Suarez D.L."/>
            <person name="Swayne D.E."/>
        </authorList>
    </citation>
    <scope>NUCLEOTIDE SEQUENCE [LARGE SCALE GENOMIC DNA]</scope>
    <source>
        <strain evidence="10 11">CECT 8367</strain>
    </source>
</reference>
<gene>
    <name evidence="7 10" type="primary">ybeY</name>
    <name evidence="9" type="ORF">CLV79_109110</name>
    <name evidence="10" type="ORF">LOS8367_02787</name>
</gene>
<evidence type="ECO:0000313" key="10">
    <source>
        <dbReference type="EMBL" id="SLN58372.1"/>
    </source>
</evidence>
<evidence type="ECO:0000256" key="6">
    <source>
        <dbReference type="ARBA" id="ARBA00022833"/>
    </source>
</evidence>
<keyword evidence="4 7" id="KW-0255">Endonuclease</keyword>
<dbReference type="PANTHER" id="PTHR46986">
    <property type="entry name" value="ENDORIBONUCLEASE YBEY, CHLOROPLASTIC"/>
    <property type="match status" value="1"/>
</dbReference>
<name>A0A1X6ZQE7_9RHOB</name>
<reference evidence="9 12" key="2">
    <citation type="submission" date="2018-03" db="EMBL/GenBank/DDBJ databases">
        <title>Genomic Encyclopedia of Archaeal and Bacterial Type Strains, Phase II (KMG-II): from individual species to whole genera.</title>
        <authorList>
            <person name="Goeker M."/>
        </authorList>
    </citation>
    <scope>NUCLEOTIDE SEQUENCE [LARGE SCALE GENOMIC DNA]</scope>
    <source>
        <strain evidence="9 12">DSM 29956</strain>
    </source>
</reference>
<evidence type="ECO:0000256" key="4">
    <source>
        <dbReference type="ARBA" id="ARBA00022759"/>
    </source>
</evidence>
<dbReference type="PANTHER" id="PTHR46986:SF1">
    <property type="entry name" value="ENDORIBONUCLEASE YBEY, CHLOROPLASTIC"/>
    <property type="match status" value="1"/>
</dbReference>
<evidence type="ECO:0000256" key="8">
    <source>
        <dbReference type="SAM" id="MobiDB-lite"/>
    </source>
</evidence>
<feature type="binding site" evidence="7">
    <location>
        <position position="137"/>
    </location>
    <ligand>
        <name>Zn(2+)</name>
        <dbReference type="ChEBI" id="CHEBI:29105"/>
        <note>catalytic</note>
    </ligand>
</feature>
<dbReference type="EMBL" id="FWFY01000009">
    <property type="protein sequence ID" value="SLN58372.1"/>
    <property type="molecule type" value="Genomic_DNA"/>
</dbReference>
<feature type="binding site" evidence="7">
    <location>
        <position position="147"/>
    </location>
    <ligand>
        <name>Zn(2+)</name>
        <dbReference type="ChEBI" id="CHEBI:29105"/>
        <note>catalytic</note>
    </ligand>
</feature>
<comment type="cofactor">
    <cofactor evidence="7">
        <name>Zn(2+)</name>
        <dbReference type="ChEBI" id="CHEBI:29105"/>
    </cofactor>
    <text evidence="7">Binds 1 zinc ion.</text>
</comment>
<dbReference type="RefSeq" id="WP_085897102.1">
    <property type="nucleotide sequence ID" value="NZ_FWFY01000009.1"/>
</dbReference>
<dbReference type="EMBL" id="PYGB01000009">
    <property type="protein sequence ID" value="PSK84137.1"/>
    <property type="molecule type" value="Genomic_DNA"/>
</dbReference>
<dbReference type="EC" id="3.1.-.-" evidence="7"/>
<dbReference type="Proteomes" id="UP000193495">
    <property type="component" value="Unassembled WGS sequence"/>
</dbReference>
<keyword evidence="3 7" id="KW-0479">Metal-binding</keyword>
<evidence type="ECO:0000256" key="1">
    <source>
        <dbReference type="ARBA" id="ARBA00010875"/>
    </source>
</evidence>
<dbReference type="GO" id="GO:0008270">
    <property type="term" value="F:zinc ion binding"/>
    <property type="evidence" value="ECO:0007669"/>
    <property type="project" value="UniProtKB-UniRule"/>
</dbReference>
<keyword evidence="7" id="KW-0698">rRNA processing</keyword>
<accession>A0A1X6ZQE7</accession>
<dbReference type="InterPro" id="IPR002036">
    <property type="entry name" value="YbeY"/>
</dbReference>